<dbReference type="InterPro" id="IPR042507">
    <property type="entry name" value="TBC1D19"/>
</dbReference>
<keyword evidence="3" id="KW-1185">Reference proteome</keyword>
<evidence type="ECO:0000313" key="2">
    <source>
        <dbReference type="EMBL" id="ORY43353.1"/>
    </source>
</evidence>
<feature type="domain" description="Rab-GAP TBC" evidence="1">
    <location>
        <begin position="301"/>
        <end position="532"/>
    </location>
</feature>
<organism evidence="2 3">
    <name type="scientific">Rhizoclosmatium globosum</name>
    <dbReference type="NCBI Taxonomy" id="329046"/>
    <lineage>
        <taxon>Eukaryota</taxon>
        <taxon>Fungi</taxon>
        <taxon>Fungi incertae sedis</taxon>
        <taxon>Chytridiomycota</taxon>
        <taxon>Chytridiomycota incertae sedis</taxon>
        <taxon>Chytridiomycetes</taxon>
        <taxon>Chytridiales</taxon>
        <taxon>Chytriomycetaceae</taxon>
        <taxon>Rhizoclosmatium</taxon>
    </lineage>
</organism>
<dbReference type="PANTHER" id="PTHR16110:SF1">
    <property type="entry name" value="TBC1 DOMAIN FAMILY MEMBER 19"/>
    <property type="match status" value="1"/>
</dbReference>
<gene>
    <name evidence="2" type="ORF">BCR33DRAFT_766573</name>
</gene>
<dbReference type="Gene3D" id="1.10.472.80">
    <property type="entry name" value="Ypt/Rab-GAP domain of gyp1p, domain 3"/>
    <property type="match status" value="1"/>
</dbReference>
<dbReference type="SUPFAM" id="SSF47923">
    <property type="entry name" value="Ypt/Rab-GAP domain of gyp1p"/>
    <property type="match status" value="1"/>
</dbReference>
<dbReference type="PANTHER" id="PTHR16110">
    <property type="entry name" value="TBC1 DOMAIN FAMILY MEMBER 19"/>
    <property type="match status" value="1"/>
</dbReference>
<comment type="caution">
    <text evidence="2">The sequence shown here is derived from an EMBL/GenBank/DDBJ whole genome shotgun (WGS) entry which is preliminary data.</text>
</comment>
<name>A0A1Y2C8J0_9FUNG</name>
<dbReference type="EMBL" id="MCGO01000025">
    <property type="protein sequence ID" value="ORY43353.1"/>
    <property type="molecule type" value="Genomic_DNA"/>
</dbReference>
<protein>
    <recommendedName>
        <fullName evidence="1">Rab-GAP TBC domain-containing protein</fullName>
    </recommendedName>
</protein>
<dbReference type="PROSITE" id="PS50086">
    <property type="entry name" value="TBC_RABGAP"/>
    <property type="match status" value="1"/>
</dbReference>
<dbReference type="STRING" id="329046.A0A1Y2C8J0"/>
<sequence length="609" mass="70591">MLSQNVRHPHPEDIEQHEIHLRNNVSYWSVKSHLKTCATMPSTSLNEVPSIIDEEFNKVGGFSQLLDNTIANRRSNLGLRCWNTNSKPKPTVNPFLSLNIPKRNAPLSHLDAFAQNHFETQVRIAKNDLDKIVRKRLERLLRDNRISLVERRRKVDEDNFFVDTFGTSCINLSAGLEYVRSQEHRKDAVVLVGLYTDDDIFEAMRGIQSPKSRNESDSKKTEPSLFSSFWSTCHAPFQCLTIEDFRYQFKEMCPNYQHIGADNDFDNFDNATEFNCKLNLDFNQATLSKSVNNARHLSKLGIPAHLRPQIWDLIIQSEICIDLKQYAKDQCLHLKAQVARYDLLIDQMIIYDSEDCKADENYFVFEDMVQDILLLWTRDEWNLSKSPNAQTGFHDIEAEAEIKAKMKGKWNLPMKSYPPNGIFPCSGISYYALIVTFLHTDLESAYITFRELYARYFFKLHTITSAPDGILGLSVTFESFLKQLDPLLFLHLTHELGCPPVTYAFRWLMYGFVGVLDVEQILLLWDRIIGFDRMEILSALAAAIFVFRRERLLEAKTEKELEVALSDLATIKIIPLLQHYFFVFHTEADTLTKEWKMFTSDLSNFDELD</sequence>
<dbReference type="InterPro" id="IPR035969">
    <property type="entry name" value="Rab-GAP_TBC_sf"/>
</dbReference>
<dbReference type="OrthoDB" id="10249775at2759"/>
<dbReference type="SMART" id="SM00164">
    <property type="entry name" value="TBC"/>
    <property type="match status" value="1"/>
</dbReference>
<dbReference type="Pfam" id="PF00566">
    <property type="entry name" value="RabGAP-TBC"/>
    <property type="match status" value="1"/>
</dbReference>
<accession>A0A1Y2C8J0</accession>
<evidence type="ECO:0000259" key="1">
    <source>
        <dbReference type="PROSITE" id="PS50086"/>
    </source>
</evidence>
<evidence type="ECO:0000313" key="3">
    <source>
        <dbReference type="Proteomes" id="UP000193642"/>
    </source>
</evidence>
<dbReference type="AlphaFoldDB" id="A0A1Y2C8J0"/>
<dbReference type="InterPro" id="IPR000195">
    <property type="entry name" value="Rab-GAP-TBC_dom"/>
</dbReference>
<proteinExistence type="predicted"/>
<reference evidence="2 3" key="1">
    <citation type="submission" date="2016-07" db="EMBL/GenBank/DDBJ databases">
        <title>Pervasive Adenine N6-methylation of Active Genes in Fungi.</title>
        <authorList>
            <consortium name="DOE Joint Genome Institute"/>
            <person name="Mondo S.J."/>
            <person name="Dannebaum R.O."/>
            <person name="Kuo R.C."/>
            <person name="Labutti K."/>
            <person name="Haridas S."/>
            <person name="Kuo A."/>
            <person name="Salamov A."/>
            <person name="Ahrendt S.R."/>
            <person name="Lipzen A."/>
            <person name="Sullivan W."/>
            <person name="Andreopoulos W.B."/>
            <person name="Clum A."/>
            <person name="Lindquist E."/>
            <person name="Daum C."/>
            <person name="Ramamoorthy G.K."/>
            <person name="Gryganskyi A."/>
            <person name="Culley D."/>
            <person name="Magnuson J.K."/>
            <person name="James T.Y."/>
            <person name="O'Malley M.A."/>
            <person name="Stajich J.E."/>
            <person name="Spatafora J.W."/>
            <person name="Visel A."/>
            <person name="Grigoriev I.V."/>
        </authorList>
    </citation>
    <scope>NUCLEOTIDE SEQUENCE [LARGE SCALE GENOMIC DNA]</scope>
    <source>
        <strain evidence="2 3">JEL800</strain>
    </source>
</reference>
<dbReference type="Proteomes" id="UP000193642">
    <property type="component" value="Unassembled WGS sequence"/>
</dbReference>